<dbReference type="AlphaFoldDB" id="A0A9D2MUA7"/>
<organism evidence="1 2">
    <name type="scientific">Candidatus Eisenbergiella merdigallinarum</name>
    <dbReference type="NCBI Taxonomy" id="2838552"/>
    <lineage>
        <taxon>Bacteria</taxon>
        <taxon>Bacillati</taxon>
        <taxon>Bacillota</taxon>
        <taxon>Clostridia</taxon>
        <taxon>Lachnospirales</taxon>
        <taxon>Lachnospiraceae</taxon>
        <taxon>Eisenbergiella</taxon>
    </lineage>
</organism>
<proteinExistence type="predicted"/>
<dbReference type="PANTHER" id="PTHR48100">
    <property type="entry name" value="BROAD-SPECIFICITY PHOSPHATASE YOR283W-RELATED"/>
    <property type="match status" value="1"/>
</dbReference>
<name>A0A9D2MUA7_9FIRM</name>
<dbReference type="GO" id="GO:0016791">
    <property type="term" value="F:phosphatase activity"/>
    <property type="evidence" value="ECO:0007669"/>
    <property type="project" value="TreeGrafter"/>
</dbReference>
<protein>
    <submittedName>
        <fullName evidence="1">Histidine phosphatase family protein</fullName>
    </submittedName>
</protein>
<dbReference type="InterPro" id="IPR013078">
    <property type="entry name" value="His_Pase_superF_clade-1"/>
</dbReference>
<dbReference type="Proteomes" id="UP000886883">
    <property type="component" value="Unassembled WGS sequence"/>
</dbReference>
<comment type="caution">
    <text evidence="1">The sequence shown here is derived from an EMBL/GenBank/DDBJ whole genome shotgun (WGS) entry which is preliminary data.</text>
</comment>
<dbReference type="CDD" id="cd07067">
    <property type="entry name" value="HP_PGM_like"/>
    <property type="match status" value="1"/>
</dbReference>
<evidence type="ECO:0000313" key="1">
    <source>
        <dbReference type="EMBL" id="HJB92145.1"/>
    </source>
</evidence>
<reference evidence="1" key="1">
    <citation type="journal article" date="2021" name="PeerJ">
        <title>Extensive microbial diversity within the chicken gut microbiome revealed by metagenomics and culture.</title>
        <authorList>
            <person name="Gilroy R."/>
            <person name="Ravi A."/>
            <person name="Getino M."/>
            <person name="Pursley I."/>
            <person name="Horton D.L."/>
            <person name="Alikhan N.F."/>
            <person name="Baker D."/>
            <person name="Gharbi K."/>
            <person name="Hall N."/>
            <person name="Watson M."/>
            <person name="Adriaenssens E.M."/>
            <person name="Foster-Nyarko E."/>
            <person name="Jarju S."/>
            <person name="Secka A."/>
            <person name="Antonio M."/>
            <person name="Oren A."/>
            <person name="Chaudhuri R.R."/>
            <person name="La Ragione R."/>
            <person name="Hildebrand F."/>
            <person name="Pallen M.J."/>
        </authorList>
    </citation>
    <scope>NUCLEOTIDE SEQUENCE</scope>
    <source>
        <strain evidence="1">USAMLcec3-2134</strain>
    </source>
</reference>
<dbReference type="EMBL" id="DWXE01000043">
    <property type="protein sequence ID" value="HJB92145.1"/>
    <property type="molecule type" value="Genomic_DNA"/>
</dbReference>
<gene>
    <name evidence="1" type="ORF">H9763_11870</name>
</gene>
<dbReference type="SMART" id="SM00855">
    <property type="entry name" value="PGAM"/>
    <property type="match status" value="1"/>
</dbReference>
<accession>A0A9D2MUA7</accession>
<dbReference type="InterPro" id="IPR050275">
    <property type="entry name" value="PGM_Phosphatase"/>
</dbReference>
<reference evidence="1" key="2">
    <citation type="submission" date="2021-04" db="EMBL/GenBank/DDBJ databases">
        <authorList>
            <person name="Gilroy R."/>
        </authorList>
    </citation>
    <scope>NUCLEOTIDE SEQUENCE</scope>
    <source>
        <strain evidence="1">USAMLcec3-2134</strain>
    </source>
</reference>
<dbReference type="Pfam" id="PF00300">
    <property type="entry name" value="His_Phos_1"/>
    <property type="match status" value="1"/>
</dbReference>
<dbReference type="SUPFAM" id="SSF53254">
    <property type="entry name" value="Phosphoglycerate mutase-like"/>
    <property type="match status" value="1"/>
</dbReference>
<evidence type="ECO:0000313" key="2">
    <source>
        <dbReference type="Proteomes" id="UP000886883"/>
    </source>
</evidence>
<sequence length="238" mass="27291">MRLIFIRHAEPDYERDSLTEKGWREAAALAERVRRWEVDEFYCSPLGRARDTASLSLEKCGREAVVCDWLREFDAPVTDPETGKERLPWDLWPAYWTKVPGLQSVDTFAETDLMRTGRVKEEYARVCAGIDGILQGHGYVRDGKMYRAERHNEDTVVLFCHMGVTFFILSHLLNISPVNLIHGMFLAPSSVTVVSAEEVREKEAYFRCQMVGDTSHLYAAGEPVSHMGYFAKILRERP</sequence>
<dbReference type="Gene3D" id="3.40.50.1240">
    <property type="entry name" value="Phosphoglycerate mutase-like"/>
    <property type="match status" value="1"/>
</dbReference>
<dbReference type="InterPro" id="IPR029033">
    <property type="entry name" value="His_PPase_superfam"/>
</dbReference>